<keyword evidence="2 5" id="KW-0812">Transmembrane</keyword>
<evidence type="ECO:0000256" key="3">
    <source>
        <dbReference type="ARBA" id="ARBA00022989"/>
    </source>
</evidence>
<comment type="similarity">
    <text evidence="5">Belongs to the binding-protein-dependent transport system permease family.</text>
</comment>
<reference evidence="8" key="1">
    <citation type="journal article" date="2019" name="Int. J. Syst. Evol. Microbiol.">
        <title>The Global Catalogue of Microorganisms (GCM) 10K type strain sequencing project: providing services to taxonomists for standard genome sequencing and annotation.</title>
        <authorList>
            <consortium name="The Broad Institute Genomics Platform"/>
            <consortium name="The Broad Institute Genome Sequencing Center for Infectious Disease"/>
            <person name="Wu L."/>
            <person name="Ma J."/>
        </authorList>
    </citation>
    <scope>NUCLEOTIDE SEQUENCE [LARGE SCALE GENOMIC DNA]</scope>
    <source>
        <strain evidence="8">JCM 14370</strain>
    </source>
</reference>
<dbReference type="InterPro" id="IPR000515">
    <property type="entry name" value="MetI-like"/>
</dbReference>
<evidence type="ECO:0000256" key="5">
    <source>
        <dbReference type="RuleBase" id="RU363032"/>
    </source>
</evidence>
<keyword evidence="5" id="KW-0813">Transport</keyword>
<keyword evidence="8" id="KW-1185">Reference proteome</keyword>
<evidence type="ECO:0000313" key="8">
    <source>
        <dbReference type="Proteomes" id="UP000632222"/>
    </source>
</evidence>
<dbReference type="Gene3D" id="1.10.3720.10">
    <property type="entry name" value="MetI-like"/>
    <property type="match status" value="1"/>
</dbReference>
<proteinExistence type="inferred from homology"/>
<feature type="transmembrane region" description="Helical" evidence="5">
    <location>
        <begin position="149"/>
        <end position="170"/>
    </location>
</feature>
<dbReference type="Pfam" id="PF00528">
    <property type="entry name" value="BPD_transp_1"/>
    <property type="match status" value="1"/>
</dbReference>
<dbReference type="InterPro" id="IPR035906">
    <property type="entry name" value="MetI-like_sf"/>
</dbReference>
<evidence type="ECO:0000313" key="7">
    <source>
        <dbReference type="EMBL" id="GGJ48760.1"/>
    </source>
</evidence>
<comment type="subcellular location">
    <subcellularLocation>
        <location evidence="5">Cell membrane</location>
        <topology evidence="5">Multi-pass membrane protein</topology>
    </subcellularLocation>
    <subcellularLocation>
        <location evidence="1">Membrane</location>
        <topology evidence="1">Multi-pass membrane protein</topology>
    </subcellularLocation>
</comment>
<feature type="transmembrane region" description="Helical" evidence="5">
    <location>
        <begin position="190"/>
        <end position="211"/>
    </location>
</feature>
<dbReference type="CDD" id="cd06261">
    <property type="entry name" value="TM_PBP2"/>
    <property type="match status" value="1"/>
</dbReference>
<dbReference type="PANTHER" id="PTHR43376:SF1">
    <property type="entry name" value="OLIGOPEPTIDE TRANSPORT SYSTEM PERMEASE PROTEIN"/>
    <property type="match status" value="1"/>
</dbReference>
<feature type="transmembrane region" description="Helical" evidence="5">
    <location>
        <begin position="103"/>
        <end position="128"/>
    </location>
</feature>
<keyword evidence="3 5" id="KW-1133">Transmembrane helix</keyword>
<evidence type="ECO:0000256" key="4">
    <source>
        <dbReference type="ARBA" id="ARBA00023136"/>
    </source>
</evidence>
<comment type="caution">
    <text evidence="7">The sequence shown here is derived from an EMBL/GenBank/DDBJ whole genome shotgun (WGS) entry which is preliminary data.</text>
</comment>
<feature type="transmembrane region" description="Helical" evidence="5">
    <location>
        <begin position="248"/>
        <end position="274"/>
    </location>
</feature>
<accession>A0ABQ2D7H2</accession>
<feature type="domain" description="ABC transmembrane type-1" evidence="6">
    <location>
        <begin position="101"/>
        <end position="313"/>
    </location>
</feature>
<feature type="transmembrane region" description="Helical" evidence="5">
    <location>
        <begin position="294"/>
        <end position="320"/>
    </location>
</feature>
<evidence type="ECO:0000256" key="1">
    <source>
        <dbReference type="ARBA" id="ARBA00004141"/>
    </source>
</evidence>
<dbReference type="PROSITE" id="PS50928">
    <property type="entry name" value="ABC_TM1"/>
    <property type="match status" value="1"/>
</dbReference>
<dbReference type="EMBL" id="BMOD01000019">
    <property type="protein sequence ID" value="GGJ48760.1"/>
    <property type="molecule type" value="Genomic_DNA"/>
</dbReference>
<sequence length="328" mass="36155">MNFFLRRLTFFLLTLWAALTLNFFLPKLVPGNPIGAMLAQAQGRMNPEAVHALKLAYGIKEHPDPLYIQYFEYIGKLLHGDFGRSISQFPMNVSDVIAGSAPWTIGLVGISTVISFVLGSLLGLWTAWKRGNKVADAMVPLGLFLNSMPYFWFALISLYIFAYLLNWFPLSGGYASNLSPSDGWPYFQSILLHGFLPAFTIVVTGIGGWLVGMRNNAVSVLNEDYVTFAEAKGLRPERIKNQYVARNAILPSITGFGMALGFVVGGSIVTEIVFSYPGIGRLLYQAVTALDYPLMQGIFLFITAAVLIANLLVEVSYVFLDPRVRGGK</sequence>
<dbReference type="Proteomes" id="UP000632222">
    <property type="component" value="Unassembled WGS sequence"/>
</dbReference>
<keyword evidence="4 5" id="KW-0472">Membrane</keyword>
<gene>
    <name evidence="7" type="ORF">GCM10008938_38490</name>
</gene>
<dbReference type="SUPFAM" id="SSF161098">
    <property type="entry name" value="MetI-like"/>
    <property type="match status" value="1"/>
</dbReference>
<evidence type="ECO:0000259" key="6">
    <source>
        <dbReference type="PROSITE" id="PS50928"/>
    </source>
</evidence>
<dbReference type="PANTHER" id="PTHR43376">
    <property type="entry name" value="OLIGOPEPTIDE TRANSPORT SYSTEM PERMEASE PROTEIN"/>
    <property type="match status" value="1"/>
</dbReference>
<name>A0ABQ2D7H2_9DEIO</name>
<dbReference type="RefSeq" id="WP_189005500.1">
    <property type="nucleotide sequence ID" value="NZ_BMOD01000019.1"/>
</dbReference>
<protein>
    <submittedName>
        <fullName evidence="7">Peptide ABC transporter permease</fullName>
    </submittedName>
</protein>
<organism evidence="7 8">
    <name type="scientific">Deinococcus roseus</name>
    <dbReference type="NCBI Taxonomy" id="392414"/>
    <lineage>
        <taxon>Bacteria</taxon>
        <taxon>Thermotogati</taxon>
        <taxon>Deinococcota</taxon>
        <taxon>Deinococci</taxon>
        <taxon>Deinococcales</taxon>
        <taxon>Deinococcaceae</taxon>
        <taxon>Deinococcus</taxon>
    </lineage>
</organism>
<evidence type="ECO:0000256" key="2">
    <source>
        <dbReference type="ARBA" id="ARBA00022692"/>
    </source>
</evidence>